<dbReference type="Proteomes" id="UP000460272">
    <property type="component" value="Unassembled WGS sequence"/>
</dbReference>
<feature type="binding site" evidence="7">
    <location>
        <position position="231"/>
    </location>
    <ligand>
        <name>substrate</name>
    </ligand>
</feature>
<evidence type="ECO:0000256" key="8">
    <source>
        <dbReference type="SAM" id="MobiDB-lite"/>
    </source>
</evidence>
<dbReference type="InterPro" id="IPR022675">
    <property type="entry name" value="G6P_DH_C"/>
</dbReference>
<feature type="region of interest" description="Disordered" evidence="8">
    <location>
        <begin position="1"/>
        <end position="35"/>
    </location>
</feature>
<dbReference type="GO" id="GO:0050661">
    <property type="term" value="F:NADP binding"/>
    <property type="evidence" value="ECO:0007669"/>
    <property type="project" value="UniProtKB-UniRule"/>
</dbReference>
<proteinExistence type="inferred from homology"/>
<dbReference type="PIRSF" id="PIRSF000110">
    <property type="entry name" value="G6PD"/>
    <property type="match status" value="1"/>
</dbReference>
<reference evidence="11 12" key="1">
    <citation type="submission" date="2018-11" db="EMBL/GenBank/DDBJ databases">
        <title>Trebonia kvetii gen.nov., sp.nov., a novel acidophilic actinobacterium, and proposal of the new actinobacterial family Treboniaceae fam. nov.</title>
        <authorList>
            <person name="Rapoport D."/>
            <person name="Sagova-Mareckova M."/>
            <person name="Sedlacek I."/>
            <person name="Provaznik J."/>
            <person name="Kralova S."/>
            <person name="Pavlinic D."/>
            <person name="Benes V."/>
            <person name="Kopecky J."/>
        </authorList>
    </citation>
    <scope>NUCLEOTIDE SEQUENCE [LARGE SCALE GENOMIC DNA]</scope>
    <source>
        <strain evidence="11 12">15Tr583</strain>
    </source>
</reference>
<dbReference type="PANTHER" id="PTHR23429">
    <property type="entry name" value="GLUCOSE-6-PHOSPHATE 1-DEHYDROGENASE G6PD"/>
    <property type="match status" value="1"/>
</dbReference>
<dbReference type="AlphaFoldDB" id="A0A6P2C0B3"/>
<dbReference type="HAMAP" id="MF_00966">
    <property type="entry name" value="G6PD"/>
    <property type="match status" value="1"/>
</dbReference>
<evidence type="ECO:0000256" key="3">
    <source>
        <dbReference type="ARBA" id="ARBA00022526"/>
    </source>
</evidence>
<feature type="active site" description="Proton acceptor" evidence="7">
    <location>
        <position position="289"/>
    </location>
</feature>
<dbReference type="SUPFAM" id="SSF55347">
    <property type="entry name" value="Glyceraldehyde-3-phosphate dehydrogenase-like, C-terminal domain"/>
    <property type="match status" value="1"/>
</dbReference>
<accession>A0A6P2C0B3</accession>
<feature type="binding site" evidence="7">
    <location>
        <position position="84"/>
    </location>
    <ligand>
        <name>NADP(+)</name>
        <dbReference type="ChEBI" id="CHEBI:58349"/>
    </ligand>
</feature>
<evidence type="ECO:0000256" key="5">
    <source>
        <dbReference type="ARBA" id="ARBA00023002"/>
    </source>
</evidence>
<dbReference type="PROSITE" id="PS00069">
    <property type="entry name" value="G6P_DEHYDROGENASE"/>
    <property type="match status" value="1"/>
</dbReference>
<name>A0A6P2C0B3_9ACTN</name>
<dbReference type="InterPro" id="IPR022674">
    <property type="entry name" value="G6P_DH_NAD-bd"/>
</dbReference>
<evidence type="ECO:0000256" key="1">
    <source>
        <dbReference type="ARBA" id="ARBA00004937"/>
    </source>
</evidence>
<sequence length="535" mass="59729">MDVPNAGTRGPAPANPGVIAASGDPVNPLRDPRDRRIPRVAGPCVMVMFGVTGDLARKKLMPALYDLANRGLLPPGFSLVGFARRDWEHEDFQQITYESVKEHARTPFRETVWQQLQEGVRFVPGEFTDDAAFDQLAETVRQLDHERGTGGNYAFYLSIPPKFFPTVVEQLKRSGLSDPGPADEAGHTPWRRVVIEKPFGRDLETAKELNDIVDAVFPAHSVFRIDHYLGKETVQNILALRFANSLYEPIWNRGYVDHVQITMSEDIGIGGRAGYYDGIGAARDVIQNHLLQLLALTAMEEPVSFDADSLRQEKEKILSAVRLPADLAQGTARGQYSAGWQGGRQVVGYLEEEGIPADSRTETYAAVRLSVDTRRWAGVPFYLRTGKRLTRRMTEIALIFQRAPHLPFAATDTKELGKNMLVIRVQPDEGVTVRFGSKVPGSAMEVRDVNMDFAYGESFTESSPEAYERLILDVLIGDPPLFPRQEEVELSWRILDPIEQFWAENTKPEQYGSGSAGPASADAMMARDGRTWRRL</sequence>
<dbReference type="InterPro" id="IPR019796">
    <property type="entry name" value="G6P_DH_AS"/>
</dbReference>
<dbReference type="GO" id="GO:0004345">
    <property type="term" value="F:glucose-6-phosphate dehydrogenase activity"/>
    <property type="evidence" value="ECO:0007669"/>
    <property type="project" value="UniProtKB-UniRule"/>
</dbReference>
<evidence type="ECO:0000256" key="2">
    <source>
        <dbReference type="ARBA" id="ARBA00009975"/>
    </source>
</evidence>
<dbReference type="Pfam" id="PF02781">
    <property type="entry name" value="G6PD_C"/>
    <property type="match status" value="1"/>
</dbReference>
<dbReference type="PANTHER" id="PTHR23429:SF0">
    <property type="entry name" value="GLUCOSE-6-PHOSPHATE 1-DEHYDROGENASE"/>
    <property type="match status" value="1"/>
</dbReference>
<gene>
    <name evidence="7" type="primary">zwf</name>
    <name evidence="11" type="ORF">EAS64_09165</name>
</gene>
<evidence type="ECO:0000256" key="6">
    <source>
        <dbReference type="ARBA" id="ARBA00023277"/>
    </source>
</evidence>
<feature type="binding site" evidence="7">
    <location>
        <position position="265"/>
    </location>
    <ligand>
        <name>substrate</name>
    </ligand>
</feature>
<comment type="similarity">
    <text evidence="2 7">Belongs to the glucose-6-phosphate dehydrogenase family.</text>
</comment>
<keyword evidence="6 7" id="KW-0119">Carbohydrate metabolism</keyword>
<evidence type="ECO:0000259" key="10">
    <source>
        <dbReference type="Pfam" id="PF02781"/>
    </source>
</evidence>
<feature type="compositionally biased region" description="Basic and acidic residues" evidence="8">
    <location>
        <begin position="525"/>
        <end position="535"/>
    </location>
</feature>
<feature type="binding site" evidence="7">
    <location>
        <position position="284"/>
    </location>
    <ligand>
        <name>substrate</name>
    </ligand>
</feature>
<feature type="binding site" evidence="7">
    <location>
        <begin position="126"/>
        <end position="127"/>
    </location>
    <ligand>
        <name>NADP(+)</name>
        <dbReference type="ChEBI" id="CHEBI:58349"/>
    </ligand>
</feature>
<protein>
    <recommendedName>
        <fullName evidence="7">Glucose-6-phosphate 1-dehydrogenase</fullName>
        <shortName evidence="7">G6PD</shortName>
        <ecNumber evidence="7">1.1.1.49</ecNumber>
    </recommendedName>
</protein>
<feature type="binding site" evidence="7">
    <location>
        <position position="387"/>
    </location>
    <ligand>
        <name>substrate</name>
    </ligand>
</feature>
<dbReference type="NCBIfam" id="TIGR00871">
    <property type="entry name" value="zwf"/>
    <property type="match status" value="1"/>
</dbReference>
<dbReference type="Pfam" id="PF00479">
    <property type="entry name" value="G6PD_N"/>
    <property type="match status" value="1"/>
</dbReference>
<dbReference type="GO" id="GO:0005829">
    <property type="term" value="C:cytosol"/>
    <property type="evidence" value="ECO:0007669"/>
    <property type="project" value="TreeGrafter"/>
</dbReference>
<dbReference type="Gene3D" id="3.30.360.10">
    <property type="entry name" value="Dihydrodipicolinate Reductase, domain 2"/>
    <property type="match status" value="1"/>
</dbReference>
<dbReference type="GO" id="GO:0009051">
    <property type="term" value="P:pentose-phosphate shunt, oxidative branch"/>
    <property type="evidence" value="ECO:0007669"/>
    <property type="project" value="TreeGrafter"/>
</dbReference>
<evidence type="ECO:0000313" key="12">
    <source>
        <dbReference type="Proteomes" id="UP000460272"/>
    </source>
</evidence>
<feature type="domain" description="Glucose-6-phosphate dehydrogenase C-terminal" evidence="10">
    <location>
        <begin position="238"/>
        <end position="533"/>
    </location>
</feature>
<dbReference type="Gene3D" id="3.40.50.720">
    <property type="entry name" value="NAD(P)-binding Rossmann-like Domain"/>
    <property type="match status" value="1"/>
</dbReference>
<comment type="pathway">
    <text evidence="1 7">Carbohydrate degradation; pentose phosphate pathway; D-ribulose 5-phosphate from D-glucose 6-phosphate (oxidative stage): step 1/3.</text>
</comment>
<evidence type="ECO:0000256" key="4">
    <source>
        <dbReference type="ARBA" id="ARBA00022857"/>
    </source>
</evidence>
<dbReference type="GO" id="GO:0006006">
    <property type="term" value="P:glucose metabolic process"/>
    <property type="evidence" value="ECO:0007669"/>
    <property type="project" value="UniProtKB-KW"/>
</dbReference>
<comment type="caution">
    <text evidence="7">Lacks conserved residue(s) required for the propagation of feature annotation.</text>
</comment>
<dbReference type="OrthoDB" id="9802739at2"/>
<dbReference type="UniPathway" id="UPA00115">
    <property type="reaction ID" value="UER00408"/>
</dbReference>
<keyword evidence="12" id="KW-1185">Reference proteome</keyword>
<feature type="compositionally biased region" description="Low complexity" evidence="8">
    <location>
        <begin position="512"/>
        <end position="521"/>
    </location>
</feature>
<dbReference type="RefSeq" id="WP_145852520.1">
    <property type="nucleotide sequence ID" value="NZ_RPFW01000002.1"/>
</dbReference>
<keyword evidence="3 7" id="KW-0313">Glucose metabolism</keyword>
<keyword evidence="5 7" id="KW-0560">Oxidoreductase</keyword>
<organism evidence="11 12">
    <name type="scientific">Trebonia kvetii</name>
    <dbReference type="NCBI Taxonomy" id="2480626"/>
    <lineage>
        <taxon>Bacteria</taxon>
        <taxon>Bacillati</taxon>
        <taxon>Actinomycetota</taxon>
        <taxon>Actinomycetes</taxon>
        <taxon>Streptosporangiales</taxon>
        <taxon>Treboniaceae</taxon>
        <taxon>Trebonia</taxon>
    </lineage>
</organism>
<comment type="function">
    <text evidence="7">Catalyzes the oxidation of glucose 6-phosphate to 6-phosphogluconolactone.</text>
</comment>
<comment type="caution">
    <text evidence="11">The sequence shown here is derived from an EMBL/GenBank/DDBJ whole genome shotgun (WGS) entry which is preliminary data.</text>
</comment>
<evidence type="ECO:0000256" key="7">
    <source>
        <dbReference type="HAMAP-Rule" id="MF_00966"/>
    </source>
</evidence>
<evidence type="ECO:0000313" key="11">
    <source>
        <dbReference type="EMBL" id="TVZ04812.1"/>
    </source>
</evidence>
<dbReference type="FunFam" id="3.30.360.10:FF:000011">
    <property type="entry name" value="Glucose-6-phosphate 1-dehydrogenase"/>
    <property type="match status" value="1"/>
</dbReference>
<dbReference type="InterPro" id="IPR001282">
    <property type="entry name" value="G6P_DH"/>
</dbReference>
<keyword evidence="4 7" id="KW-0521">NADP</keyword>
<feature type="binding site" evidence="7">
    <location>
        <position position="227"/>
    </location>
    <ligand>
        <name>substrate</name>
    </ligand>
</feature>
<dbReference type="PRINTS" id="PR00079">
    <property type="entry name" value="G6PDHDRGNASE"/>
</dbReference>
<dbReference type="EC" id="1.1.1.49" evidence="7"/>
<feature type="binding site" evidence="7">
    <location>
        <position position="197"/>
    </location>
    <ligand>
        <name>NADP(+)</name>
        <dbReference type="ChEBI" id="CHEBI:58349"/>
    </ligand>
</feature>
<dbReference type="InterPro" id="IPR036291">
    <property type="entry name" value="NAD(P)-bd_dom_sf"/>
</dbReference>
<comment type="catalytic activity">
    <reaction evidence="7">
        <text>D-glucose 6-phosphate + NADP(+) = 6-phospho-D-glucono-1,5-lactone + NADPH + H(+)</text>
        <dbReference type="Rhea" id="RHEA:15841"/>
        <dbReference type="ChEBI" id="CHEBI:15378"/>
        <dbReference type="ChEBI" id="CHEBI:57783"/>
        <dbReference type="ChEBI" id="CHEBI:57955"/>
        <dbReference type="ChEBI" id="CHEBI:58349"/>
        <dbReference type="ChEBI" id="CHEBI:61548"/>
        <dbReference type="EC" id="1.1.1.49"/>
    </reaction>
</comment>
<dbReference type="EMBL" id="RPFW01000002">
    <property type="protein sequence ID" value="TVZ04812.1"/>
    <property type="molecule type" value="Genomic_DNA"/>
</dbReference>
<dbReference type="SUPFAM" id="SSF51735">
    <property type="entry name" value="NAD(P)-binding Rossmann-fold domains"/>
    <property type="match status" value="1"/>
</dbReference>
<evidence type="ECO:0000259" key="9">
    <source>
        <dbReference type="Pfam" id="PF00479"/>
    </source>
</evidence>
<feature type="domain" description="Glucose-6-phosphate dehydrogenase NAD-binding" evidence="9">
    <location>
        <begin position="47"/>
        <end position="236"/>
    </location>
</feature>
<feature type="region of interest" description="Disordered" evidence="8">
    <location>
        <begin position="506"/>
        <end position="535"/>
    </location>
</feature>